<dbReference type="InterPro" id="IPR050620">
    <property type="entry name" value="Thioredoxin_H-type-like"/>
</dbReference>
<dbReference type="eggNOG" id="KOG0907">
    <property type="taxonomic scope" value="Eukaryota"/>
</dbReference>
<dbReference type="OrthoDB" id="2121326at2759"/>
<gene>
    <name evidence="2" type="ORF">TVAG_373740</name>
</gene>
<dbReference type="RefSeq" id="XP_001322090.1">
    <property type="nucleotide sequence ID" value="XM_001322055.1"/>
</dbReference>
<reference evidence="2" key="1">
    <citation type="submission" date="2006-10" db="EMBL/GenBank/DDBJ databases">
        <authorList>
            <person name="Amadeo P."/>
            <person name="Zhao Q."/>
            <person name="Wortman J."/>
            <person name="Fraser-Liggett C."/>
            <person name="Carlton J."/>
        </authorList>
    </citation>
    <scope>NUCLEOTIDE SEQUENCE</scope>
    <source>
        <strain evidence="2">G3</strain>
    </source>
</reference>
<evidence type="ECO:0000313" key="2">
    <source>
        <dbReference type="EMBL" id="EAY09867.1"/>
    </source>
</evidence>
<dbReference type="Proteomes" id="UP000001542">
    <property type="component" value="Unassembled WGS sequence"/>
</dbReference>
<proteinExistence type="predicted"/>
<dbReference type="AlphaFoldDB" id="A2EBQ5"/>
<name>A2EBQ5_TRIV3</name>
<dbReference type="VEuPathDB" id="TrichDB:TVAG_373740"/>
<dbReference type="PANTHER" id="PTHR10438:SF468">
    <property type="entry name" value="THIOREDOXIN-1-RELATED"/>
    <property type="match status" value="1"/>
</dbReference>
<reference evidence="2" key="2">
    <citation type="journal article" date="2007" name="Science">
        <title>Draft genome sequence of the sexually transmitted pathogen Trichomonas vaginalis.</title>
        <authorList>
            <person name="Carlton J.M."/>
            <person name="Hirt R.P."/>
            <person name="Silva J.C."/>
            <person name="Delcher A.L."/>
            <person name="Schatz M."/>
            <person name="Zhao Q."/>
            <person name="Wortman J.R."/>
            <person name="Bidwell S.L."/>
            <person name="Alsmark U.C.M."/>
            <person name="Besteiro S."/>
            <person name="Sicheritz-Ponten T."/>
            <person name="Noel C.J."/>
            <person name="Dacks J.B."/>
            <person name="Foster P.G."/>
            <person name="Simillion C."/>
            <person name="Van de Peer Y."/>
            <person name="Miranda-Saavedra D."/>
            <person name="Barton G.J."/>
            <person name="Westrop G.D."/>
            <person name="Mueller S."/>
            <person name="Dessi D."/>
            <person name="Fiori P.L."/>
            <person name="Ren Q."/>
            <person name="Paulsen I."/>
            <person name="Zhang H."/>
            <person name="Bastida-Corcuera F.D."/>
            <person name="Simoes-Barbosa A."/>
            <person name="Brown M.T."/>
            <person name="Hayes R.D."/>
            <person name="Mukherjee M."/>
            <person name="Okumura C.Y."/>
            <person name="Schneider R."/>
            <person name="Smith A.J."/>
            <person name="Vanacova S."/>
            <person name="Villalvazo M."/>
            <person name="Haas B.J."/>
            <person name="Pertea M."/>
            <person name="Feldblyum T.V."/>
            <person name="Utterback T.R."/>
            <person name="Shu C.L."/>
            <person name="Osoegawa K."/>
            <person name="de Jong P.J."/>
            <person name="Hrdy I."/>
            <person name="Horvathova L."/>
            <person name="Zubacova Z."/>
            <person name="Dolezal P."/>
            <person name="Malik S.B."/>
            <person name="Logsdon J.M. Jr."/>
            <person name="Henze K."/>
            <person name="Gupta A."/>
            <person name="Wang C.C."/>
            <person name="Dunne R.L."/>
            <person name="Upcroft J.A."/>
            <person name="Upcroft P."/>
            <person name="White O."/>
            <person name="Salzberg S.L."/>
            <person name="Tang P."/>
            <person name="Chiu C.-H."/>
            <person name="Lee Y.-S."/>
            <person name="Embley T.M."/>
            <person name="Coombs G.H."/>
            <person name="Mottram J.C."/>
            <person name="Tachezy J."/>
            <person name="Fraser-Liggett C.M."/>
            <person name="Johnson P.J."/>
        </authorList>
    </citation>
    <scope>NUCLEOTIDE SEQUENCE [LARGE SCALE GENOMIC DNA]</scope>
    <source>
        <strain evidence="2">G3</strain>
    </source>
</reference>
<dbReference type="STRING" id="5722.A2EBQ5"/>
<dbReference type="PANTHER" id="PTHR10438">
    <property type="entry name" value="THIOREDOXIN"/>
    <property type="match status" value="1"/>
</dbReference>
<feature type="domain" description="Thioredoxin" evidence="1">
    <location>
        <begin position="1"/>
        <end position="114"/>
    </location>
</feature>
<dbReference type="Pfam" id="PF00085">
    <property type="entry name" value="Thioredoxin"/>
    <property type="match status" value="1"/>
</dbReference>
<dbReference type="KEGG" id="tva:4767801"/>
<dbReference type="CDD" id="cd02947">
    <property type="entry name" value="TRX_family"/>
    <property type="match status" value="1"/>
</dbReference>
<evidence type="ECO:0000259" key="1">
    <source>
        <dbReference type="PROSITE" id="PS51352"/>
    </source>
</evidence>
<keyword evidence="3" id="KW-1185">Reference proteome</keyword>
<dbReference type="SUPFAM" id="SSF52833">
    <property type="entry name" value="Thioredoxin-like"/>
    <property type="match status" value="1"/>
</dbReference>
<dbReference type="InterPro" id="IPR017937">
    <property type="entry name" value="Thioredoxin_CS"/>
</dbReference>
<organism evidence="2 3">
    <name type="scientific">Trichomonas vaginalis (strain ATCC PRA-98 / G3)</name>
    <dbReference type="NCBI Taxonomy" id="412133"/>
    <lineage>
        <taxon>Eukaryota</taxon>
        <taxon>Metamonada</taxon>
        <taxon>Parabasalia</taxon>
        <taxon>Trichomonadida</taxon>
        <taxon>Trichomonadidae</taxon>
        <taxon>Trichomonas</taxon>
    </lineage>
</organism>
<dbReference type="PROSITE" id="PS00194">
    <property type="entry name" value="THIOREDOXIN_1"/>
    <property type="match status" value="1"/>
</dbReference>
<dbReference type="InParanoid" id="A2EBQ5"/>
<dbReference type="EMBL" id="DS113348">
    <property type="protein sequence ID" value="EAY09867.1"/>
    <property type="molecule type" value="Genomic_DNA"/>
</dbReference>
<protein>
    <submittedName>
        <fullName evidence="2">Thioredoxin family protein</fullName>
    </submittedName>
</protein>
<sequence>MTEESHPDNILVFNGTLDELMLVVNSKETLVVLDIFWVWCGPCRKLSENLPQIAKENPDVFFIKIDSDKNPQIVEKYEVQMFPTLIFMKKSNLLEIHIGSNIRDIKEKIQLHKGNNLT</sequence>
<evidence type="ECO:0000313" key="3">
    <source>
        <dbReference type="Proteomes" id="UP000001542"/>
    </source>
</evidence>
<accession>A2EBQ5</accession>
<dbReference type="VEuPathDB" id="TrichDB:TVAGG3_0464450"/>
<dbReference type="SMR" id="A2EBQ5"/>
<dbReference type="FunCoup" id="A2EBQ5">
    <property type="interactions" value="422"/>
</dbReference>
<dbReference type="PROSITE" id="PS51352">
    <property type="entry name" value="THIOREDOXIN_2"/>
    <property type="match status" value="1"/>
</dbReference>
<dbReference type="InterPro" id="IPR036249">
    <property type="entry name" value="Thioredoxin-like_sf"/>
</dbReference>
<dbReference type="Gene3D" id="3.40.30.10">
    <property type="entry name" value="Glutaredoxin"/>
    <property type="match status" value="1"/>
</dbReference>
<dbReference type="InterPro" id="IPR013766">
    <property type="entry name" value="Thioredoxin_domain"/>
</dbReference>